<sequence length="606" mass="66598">MHLTASLTALTLPELPAGTASVDVYFDDARVWSIDVRERANGASTSQPVPGGEVEWPAALLPYLVGSARVSLTDSASGAELAGAETQFTKAPQRTRVIDASGATLVINKWGRLGVALEVMGDEVQTRIVQRAAELVDFLAARGLRPFVVGGTLLGAVRSQSLLPHDDDADIAYLSTHTDPVEVAAEAFRLGHAIAAAGYEVRRHSAAHLQLMFRDEAGALQHYIDVFTAFFTADGCVNQPFHVRDATRVDQMLPFGTVRINDTDFPAPADTEHWLTINYDKNWRTPIPGYQLVTPDATRRRFNNWFGAFNLHREFWDEHFSGDPLAEAREAEWAAGRWWLETGDAHAPTLIELGSGAGTLTRAFAAQRPSRRVIGADFCEIALAQASNWGEQHDPDHHTPPEYAHANLYRVTALALPHDVGVVGAFDLVANHLLEQLGHLGREQVWRLARMALATGGSARFTFHEKHAVDVTFEDPTGWHLSRAQLETEAQRFGLALTFRSLGGSREATGTTVSLAQPTAPYSPLPERLPMTSPARHRIKSRLRRLFSPSVSGIADELQHERDRVTALEHEIDELRRDSLRIAELTDVLEQRLTPAPGAEAPDALK</sequence>
<gene>
    <name evidence="2" type="ORF">JOF28_002359</name>
</gene>
<dbReference type="Gene3D" id="3.40.50.150">
    <property type="entry name" value="Vaccinia Virus protein VP39"/>
    <property type="match status" value="1"/>
</dbReference>
<dbReference type="Pfam" id="PF20537">
    <property type="entry name" value="DUF6752"/>
    <property type="match status" value="1"/>
</dbReference>
<reference evidence="2" key="1">
    <citation type="submission" date="2021-02" db="EMBL/GenBank/DDBJ databases">
        <title>Sequencing the genomes of 1000 actinobacteria strains.</title>
        <authorList>
            <person name="Klenk H.-P."/>
        </authorList>
    </citation>
    <scope>NUCLEOTIDE SEQUENCE</scope>
    <source>
        <strain evidence="2">DSM 22850</strain>
    </source>
</reference>
<organism evidence="2 3">
    <name type="scientific">Leucobacter exalbidus</name>
    <dbReference type="NCBI Taxonomy" id="662960"/>
    <lineage>
        <taxon>Bacteria</taxon>
        <taxon>Bacillati</taxon>
        <taxon>Actinomycetota</taxon>
        <taxon>Actinomycetes</taxon>
        <taxon>Micrococcales</taxon>
        <taxon>Microbacteriaceae</taxon>
        <taxon>Leucobacter</taxon>
    </lineage>
</organism>
<feature type="domain" description="DUF6752" evidence="1">
    <location>
        <begin position="562"/>
        <end position="596"/>
    </location>
</feature>
<dbReference type="AlphaFoldDB" id="A0A940PNB9"/>
<dbReference type="InterPro" id="IPR052942">
    <property type="entry name" value="LPS_cholinephosphotransferase"/>
</dbReference>
<dbReference type="PANTHER" id="PTHR43404">
    <property type="entry name" value="LIPOPOLYSACCHARIDE CHOLINEPHOSPHOTRANSFERASE LICD"/>
    <property type="match status" value="1"/>
</dbReference>
<protein>
    <recommendedName>
        <fullName evidence="1">DUF6752 domain-containing protein</fullName>
    </recommendedName>
</protein>
<evidence type="ECO:0000313" key="2">
    <source>
        <dbReference type="EMBL" id="MBP1327127.1"/>
    </source>
</evidence>
<dbReference type="GO" id="GO:0009100">
    <property type="term" value="P:glycoprotein metabolic process"/>
    <property type="evidence" value="ECO:0007669"/>
    <property type="project" value="UniProtKB-ARBA"/>
</dbReference>
<dbReference type="InterPro" id="IPR046640">
    <property type="entry name" value="DUF6752"/>
</dbReference>
<dbReference type="SUPFAM" id="SSF53335">
    <property type="entry name" value="S-adenosyl-L-methionine-dependent methyltransferases"/>
    <property type="match status" value="1"/>
</dbReference>
<evidence type="ECO:0000259" key="1">
    <source>
        <dbReference type="Pfam" id="PF20537"/>
    </source>
</evidence>
<name>A0A940PNB9_9MICO</name>
<accession>A0A940PNB9</accession>
<comment type="caution">
    <text evidence="2">The sequence shown here is derived from an EMBL/GenBank/DDBJ whole genome shotgun (WGS) entry which is preliminary data.</text>
</comment>
<dbReference type="RefSeq" id="WP_209705929.1">
    <property type="nucleotide sequence ID" value="NZ_JAFIDA010000001.1"/>
</dbReference>
<keyword evidence="3" id="KW-1185">Reference proteome</keyword>
<dbReference type="EMBL" id="JAFIDA010000001">
    <property type="protein sequence ID" value="MBP1327127.1"/>
    <property type="molecule type" value="Genomic_DNA"/>
</dbReference>
<proteinExistence type="predicted"/>
<dbReference type="PANTHER" id="PTHR43404:SF1">
    <property type="entry name" value="MNN4P"/>
    <property type="match status" value="1"/>
</dbReference>
<dbReference type="InterPro" id="IPR029063">
    <property type="entry name" value="SAM-dependent_MTases_sf"/>
</dbReference>
<dbReference type="Proteomes" id="UP000675163">
    <property type="component" value="Unassembled WGS sequence"/>
</dbReference>
<evidence type="ECO:0000313" key="3">
    <source>
        <dbReference type="Proteomes" id="UP000675163"/>
    </source>
</evidence>